<keyword evidence="2" id="KW-0067">ATP-binding</keyword>
<keyword evidence="1" id="KW-0547">Nucleotide-binding</keyword>
<dbReference type="PANTHER" id="PTHR32071">
    <property type="entry name" value="TRANSCRIPTIONAL REGULATORY PROTEIN"/>
    <property type="match status" value="1"/>
</dbReference>
<dbReference type="AlphaFoldDB" id="A0A1G9EX76"/>
<evidence type="ECO:0000256" key="4">
    <source>
        <dbReference type="ARBA" id="ARBA00023125"/>
    </source>
</evidence>
<evidence type="ECO:0000313" key="8">
    <source>
        <dbReference type="Proteomes" id="UP000199053"/>
    </source>
</evidence>
<evidence type="ECO:0000256" key="2">
    <source>
        <dbReference type="ARBA" id="ARBA00022840"/>
    </source>
</evidence>
<evidence type="ECO:0000256" key="5">
    <source>
        <dbReference type="ARBA" id="ARBA00023163"/>
    </source>
</evidence>
<name>A0A1G9EX76_9BACT</name>
<keyword evidence="3" id="KW-0805">Transcription regulation</keyword>
<dbReference type="InterPro" id="IPR027417">
    <property type="entry name" value="P-loop_NTPase"/>
</dbReference>
<dbReference type="GO" id="GO:0006355">
    <property type="term" value="P:regulation of DNA-templated transcription"/>
    <property type="evidence" value="ECO:0007669"/>
    <property type="project" value="InterPro"/>
</dbReference>
<dbReference type="PANTHER" id="PTHR32071:SF117">
    <property type="entry name" value="PTS-DEPENDENT DIHYDROXYACETONE KINASE OPERON REGULATORY PROTEIN-RELATED"/>
    <property type="match status" value="1"/>
</dbReference>
<evidence type="ECO:0000256" key="3">
    <source>
        <dbReference type="ARBA" id="ARBA00023015"/>
    </source>
</evidence>
<protein>
    <submittedName>
        <fullName evidence="7">Sigma-54 interaction domain-containing protein</fullName>
    </submittedName>
</protein>
<dbReference type="STRING" id="246191.SAMN05660337_1300"/>
<evidence type="ECO:0000256" key="1">
    <source>
        <dbReference type="ARBA" id="ARBA00022741"/>
    </source>
</evidence>
<dbReference type="CDD" id="cd00009">
    <property type="entry name" value="AAA"/>
    <property type="match status" value="1"/>
</dbReference>
<keyword evidence="5" id="KW-0804">Transcription</keyword>
<dbReference type="SUPFAM" id="SSF52540">
    <property type="entry name" value="P-loop containing nucleoside triphosphate hydrolases"/>
    <property type="match status" value="1"/>
</dbReference>
<gene>
    <name evidence="7" type="ORF">SAMN05660337_1300</name>
</gene>
<dbReference type="FunFam" id="3.40.50.300:FF:000006">
    <property type="entry name" value="DNA-binding transcriptional regulator NtrC"/>
    <property type="match status" value="1"/>
</dbReference>
<dbReference type="EMBL" id="FNGA01000002">
    <property type="protein sequence ID" value="SDK80711.1"/>
    <property type="molecule type" value="Genomic_DNA"/>
</dbReference>
<dbReference type="Gene3D" id="1.10.8.60">
    <property type="match status" value="1"/>
</dbReference>
<sequence length="519" mass="57027">MTESQQQKLQISAMNELIKNSDIRLAFQRCLIVLREFLPVDYISLHLFDEGLGIIETLVDATVNVSPVINNISVLTPEARELAAQSIKYIDPGKPYEIIDRLGDSVMAEQLGVDLGTPDSASLVLDLCQDGRYLGSVAFTGAPGAIYTHEHGAFVTTLHDTMACVVSRFLSLRECNRLRDSLADRANFLQSELLRGVDDQIIGADFGLKDVVASCRQVAPTDTPVLLLGETGVGKEVLAGAIHRISSRRDGPFIKVNCGGIPATLIESALFGHVKGAFTGALSDKKGYFERAQGGTIFLDEIGELPMEAQTRFLHVLQDKSFERVGGGKLRKANIRVLAATHRNLEKLIQEGKFRRDLLFRLNIFPLTIPPLRQRKVDIPPLAAHFISKIAGDMGLPEVPFAAPGAVDRLLEYQWPGNVRELANVIEREIIIRRDGPLTFEGINPDAESPFLKHCRPDEMILENIIAKHIVHGLRMTGGKIEGKGGTAELLGINSRTLQSKMKKLNIPFGRMAGDIYSV</sequence>
<organism evidence="7 8">
    <name type="scientific">Maridesulfovibrio ferrireducens</name>
    <dbReference type="NCBI Taxonomy" id="246191"/>
    <lineage>
        <taxon>Bacteria</taxon>
        <taxon>Pseudomonadati</taxon>
        <taxon>Thermodesulfobacteriota</taxon>
        <taxon>Desulfovibrionia</taxon>
        <taxon>Desulfovibrionales</taxon>
        <taxon>Desulfovibrionaceae</taxon>
        <taxon>Maridesulfovibrio</taxon>
    </lineage>
</organism>
<dbReference type="PROSITE" id="PS00675">
    <property type="entry name" value="SIGMA54_INTERACT_1"/>
    <property type="match status" value="1"/>
</dbReference>
<dbReference type="Proteomes" id="UP000199053">
    <property type="component" value="Unassembled WGS sequence"/>
</dbReference>
<dbReference type="InterPro" id="IPR025943">
    <property type="entry name" value="Sigma_54_int_dom_ATP-bd_2"/>
</dbReference>
<dbReference type="InterPro" id="IPR058031">
    <property type="entry name" value="AAA_lid_NorR"/>
</dbReference>
<dbReference type="InterPro" id="IPR003593">
    <property type="entry name" value="AAA+_ATPase"/>
</dbReference>
<dbReference type="PROSITE" id="PS50045">
    <property type="entry name" value="SIGMA54_INTERACT_4"/>
    <property type="match status" value="1"/>
</dbReference>
<dbReference type="PROSITE" id="PS00688">
    <property type="entry name" value="SIGMA54_INTERACT_3"/>
    <property type="match status" value="1"/>
</dbReference>
<evidence type="ECO:0000259" key="6">
    <source>
        <dbReference type="PROSITE" id="PS50045"/>
    </source>
</evidence>
<dbReference type="PROSITE" id="PS00676">
    <property type="entry name" value="SIGMA54_INTERACT_2"/>
    <property type="match status" value="1"/>
</dbReference>
<feature type="domain" description="Sigma-54 factor interaction" evidence="6">
    <location>
        <begin position="201"/>
        <end position="431"/>
    </location>
</feature>
<dbReference type="InterPro" id="IPR025944">
    <property type="entry name" value="Sigma_54_int_dom_CS"/>
</dbReference>
<reference evidence="8" key="1">
    <citation type="submission" date="2016-10" db="EMBL/GenBank/DDBJ databases">
        <authorList>
            <person name="Varghese N."/>
            <person name="Submissions S."/>
        </authorList>
    </citation>
    <scope>NUCLEOTIDE SEQUENCE [LARGE SCALE GENOMIC DNA]</scope>
    <source>
        <strain evidence="8">DSM 16995</strain>
    </source>
</reference>
<evidence type="ECO:0000313" key="7">
    <source>
        <dbReference type="EMBL" id="SDK80711.1"/>
    </source>
</evidence>
<dbReference type="Pfam" id="PF00158">
    <property type="entry name" value="Sigma54_activat"/>
    <property type="match status" value="1"/>
</dbReference>
<dbReference type="InterPro" id="IPR002078">
    <property type="entry name" value="Sigma_54_int"/>
</dbReference>
<dbReference type="Gene3D" id="3.40.50.300">
    <property type="entry name" value="P-loop containing nucleotide triphosphate hydrolases"/>
    <property type="match status" value="1"/>
</dbReference>
<dbReference type="RefSeq" id="WP_170830328.1">
    <property type="nucleotide sequence ID" value="NZ_FNGA01000002.1"/>
</dbReference>
<dbReference type="GO" id="GO:0005524">
    <property type="term" value="F:ATP binding"/>
    <property type="evidence" value="ECO:0007669"/>
    <property type="project" value="UniProtKB-KW"/>
</dbReference>
<dbReference type="GO" id="GO:0003677">
    <property type="term" value="F:DNA binding"/>
    <property type="evidence" value="ECO:0007669"/>
    <property type="project" value="UniProtKB-KW"/>
</dbReference>
<dbReference type="Pfam" id="PF25601">
    <property type="entry name" value="AAA_lid_14"/>
    <property type="match status" value="1"/>
</dbReference>
<accession>A0A1G9EX76</accession>
<keyword evidence="4" id="KW-0238">DNA-binding</keyword>
<proteinExistence type="predicted"/>
<keyword evidence="8" id="KW-1185">Reference proteome</keyword>
<dbReference type="InterPro" id="IPR025662">
    <property type="entry name" value="Sigma_54_int_dom_ATP-bd_1"/>
</dbReference>
<dbReference type="SMART" id="SM00382">
    <property type="entry name" value="AAA"/>
    <property type="match status" value="1"/>
</dbReference>
<dbReference type="Gene3D" id="1.10.10.60">
    <property type="entry name" value="Homeodomain-like"/>
    <property type="match status" value="1"/>
</dbReference>